<protein>
    <submittedName>
        <fullName evidence="8">RDD family protein</fullName>
    </submittedName>
</protein>
<evidence type="ECO:0000313" key="8">
    <source>
        <dbReference type="EMBL" id="TQR82915.1"/>
    </source>
</evidence>
<evidence type="ECO:0000256" key="2">
    <source>
        <dbReference type="ARBA" id="ARBA00022475"/>
    </source>
</evidence>
<evidence type="ECO:0000256" key="1">
    <source>
        <dbReference type="ARBA" id="ARBA00004651"/>
    </source>
</evidence>
<dbReference type="GO" id="GO:0005886">
    <property type="term" value="C:plasma membrane"/>
    <property type="evidence" value="ECO:0007669"/>
    <property type="project" value="UniProtKB-SubCell"/>
</dbReference>
<keyword evidence="2" id="KW-1003">Cell membrane</keyword>
<organism evidence="8 9">
    <name type="scientific">Mycolicibacterium hodleri</name>
    <dbReference type="NCBI Taxonomy" id="49897"/>
    <lineage>
        <taxon>Bacteria</taxon>
        <taxon>Bacillati</taxon>
        <taxon>Actinomycetota</taxon>
        <taxon>Actinomycetes</taxon>
        <taxon>Mycobacteriales</taxon>
        <taxon>Mycobacteriaceae</taxon>
        <taxon>Mycolicibacterium</taxon>
    </lineage>
</organism>
<evidence type="ECO:0000256" key="6">
    <source>
        <dbReference type="SAM" id="Phobius"/>
    </source>
</evidence>
<keyword evidence="4 6" id="KW-1133">Transmembrane helix</keyword>
<dbReference type="AlphaFoldDB" id="A0A544VSH1"/>
<evidence type="ECO:0000256" key="4">
    <source>
        <dbReference type="ARBA" id="ARBA00022989"/>
    </source>
</evidence>
<dbReference type="Pfam" id="PF06271">
    <property type="entry name" value="RDD"/>
    <property type="match status" value="1"/>
</dbReference>
<name>A0A544VSH1_9MYCO</name>
<dbReference type="InterPro" id="IPR010432">
    <property type="entry name" value="RDD"/>
</dbReference>
<dbReference type="InterPro" id="IPR051791">
    <property type="entry name" value="Pra-immunoreactive"/>
</dbReference>
<dbReference type="PANTHER" id="PTHR36115">
    <property type="entry name" value="PROLINE-RICH ANTIGEN HOMOLOG-RELATED"/>
    <property type="match status" value="1"/>
</dbReference>
<keyword evidence="9" id="KW-1185">Reference proteome</keyword>
<gene>
    <name evidence="8" type="ORF">D8S82_29670</name>
</gene>
<feature type="domain" description="RDD" evidence="7">
    <location>
        <begin position="7"/>
        <end position="152"/>
    </location>
</feature>
<dbReference type="Proteomes" id="UP000315759">
    <property type="component" value="Unassembled WGS sequence"/>
</dbReference>
<evidence type="ECO:0000259" key="7">
    <source>
        <dbReference type="Pfam" id="PF06271"/>
    </source>
</evidence>
<dbReference type="EMBL" id="VIFX01000056">
    <property type="protein sequence ID" value="TQR82915.1"/>
    <property type="molecule type" value="Genomic_DNA"/>
</dbReference>
<reference evidence="8 9" key="1">
    <citation type="submission" date="2018-10" db="EMBL/GenBank/DDBJ databases">
        <title>Draft genome of Mycobacterium hodleri strain B.</title>
        <authorList>
            <person name="Amande T.J."/>
            <person name="Mcgenity T.J."/>
        </authorList>
    </citation>
    <scope>NUCLEOTIDE SEQUENCE [LARGE SCALE GENOMIC DNA]</scope>
    <source>
        <strain evidence="8 9">B</strain>
    </source>
</reference>
<feature type="transmembrane region" description="Helical" evidence="6">
    <location>
        <begin position="63"/>
        <end position="81"/>
    </location>
</feature>
<sequence length="160" mass="17409">MERSSHASWPRRVAAAAVDWLPIVALALLAVALVWVTRNPSCDGDPSVRDLGPQCGDSGATTVGWWCFVACWLAVVGYAVWNFGMCQGRSGSSVGKSLLKIRVLDATTLQPIGFWRSVIRHLTHLVDVVSLGVGFLWPLWDGRRQTFADKLSSTVVSGTR</sequence>
<evidence type="ECO:0000256" key="3">
    <source>
        <dbReference type="ARBA" id="ARBA00022692"/>
    </source>
</evidence>
<feature type="transmembrane region" description="Helical" evidence="6">
    <location>
        <begin position="12"/>
        <end position="36"/>
    </location>
</feature>
<accession>A0A544VSH1</accession>
<comment type="caution">
    <text evidence="8">The sequence shown here is derived from an EMBL/GenBank/DDBJ whole genome shotgun (WGS) entry which is preliminary data.</text>
</comment>
<evidence type="ECO:0000256" key="5">
    <source>
        <dbReference type="ARBA" id="ARBA00023136"/>
    </source>
</evidence>
<comment type="subcellular location">
    <subcellularLocation>
        <location evidence="1">Cell membrane</location>
        <topology evidence="1">Multi-pass membrane protein</topology>
    </subcellularLocation>
</comment>
<proteinExistence type="predicted"/>
<keyword evidence="5 6" id="KW-0472">Membrane</keyword>
<evidence type="ECO:0000313" key="9">
    <source>
        <dbReference type="Proteomes" id="UP000315759"/>
    </source>
</evidence>
<dbReference type="PANTHER" id="PTHR36115:SF6">
    <property type="entry name" value="PROLINE-RICH ANTIGEN HOMOLOG"/>
    <property type="match status" value="1"/>
</dbReference>
<keyword evidence="3 6" id="KW-0812">Transmembrane</keyword>